<protein>
    <recommendedName>
        <fullName evidence="3">RNase H type-1 domain-containing protein</fullName>
    </recommendedName>
</protein>
<dbReference type="Proteomes" id="UP000324800">
    <property type="component" value="Unassembled WGS sequence"/>
</dbReference>
<evidence type="ECO:0000313" key="2">
    <source>
        <dbReference type="Proteomes" id="UP000324800"/>
    </source>
</evidence>
<dbReference type="PANTHER" id="PTHR33050:SF7">
    <property type="entry name" value="RIBONUCLEASE H"/>
    <property type="match status" value="1"/>
</dbReference>
<evidence type="ECO:0000313" key="1">
    <source>
        <dbReference type="EMBL" id="KAA6366725.1"/>
    </source>
</evidence>
<evidence type="ECO:0008006" key="3">
    <source>
        <dbReference type="Google" id="ProtNLM"/>
    </source>
</evidence>
<dbReference type="InterPro" id="IPR052055">
    <property type="entry name" value="Hepadnavirus_pol/RT"/>
</dbReference>
<comment type="caution">
    <text evidence="1">The sequence shown here is derived from an EMBL/GenBank/DDBJ whole genome shotgun (WGS) entry which is preliminary data.</text>
</comment>
<accession>A0A5J4UAP0</accession>
<reference evidence="1 2" key="1">
    <citation type="submission" date="2019-03" db="EMBL/GenBank/DDBJ databases">
        <title>Single cell metagenomics reveals metabolic interactions within the superorganism composed of flagellate Streblomastix strix and complex community of Bacteroidetes bacteria on its surface.</title>
        <authorList>
            <person name="Treitli S.C."/>
            <person name="Kolisko M."/>
            <person name="Husnik F."/>
            <person name="Keeling P."/>
            <person name="Hampl V."/>
        </authorList>
    </citation>
    <scope>NUCLEOTIDE SEQUENCE [LARGE SCALE GENOMIC DNA]</scope>
    <source>
        <strain evidence="1">ST1C</strain>
    </source>
</reference>
<dbReference type="EMBL" id="SNRW01019063">
    <property type="protein sequence ID" value="KAA6366725.1"/>
    <property type="molecule type" value="Genomic_DNA"/>
</dbReference>
<dbReference type="PANTHER" id="PTHR33050">
    <property type="entry name" value="REVERSE TRANSCRIPTASE DOMAIN-CONTAINING PROTEIN"/>
    <property type="match status" value="1"/>
</dbReference>
<gene>
    <name evidence="1" type="ORF">EZS28_037749</name>
</gene>
<feature type="non-terminal residue" evidence="1">
    <location>
        <position position="1"/>
    </location>
</feature>
<dbReference type="OrthoDB" id="2897838at2759"/>
<name>A0A5J4UAP0_9EUKA</name>
<dbReference type="AlphaFoldDB" id="A0A5J4UAP0"/>
<organism evidence="1 2">
    <name type="scientific">Streblomastix strix</name>
    <dbReference type="NCBI Taxonomy" id="222440"/>
    <lineage>
        <taxon>Eukaryota</taxon>
        <taxon>Metamonada</taxon>
        <taxon>Preaxostyla</taxon>
        <taxon>Oxymonadida</taxon>
        <taxon>Streblomastigidae</taxon>
        <taxon>Streblomastix</taxon>
    </lineage>
</organism>
<proteinExistence type="predicted"/>
<sequence>RTDNVVTEFAIRKWKTKGELLQLARKIRQEAIDQDLQLITKHLPGVRNKKADALSRLTRIGDYTVKKEYLYPALAELELNVWLDAFATRTNKRLDEYCSLLPDLRAFAHNAFSSNWKNLKPLLHPPIPQILRTVVKVQKDGAEAVIILPDWKGQIWEQLMKELAMKEVVLGWAEEVLEKGKTMNNLIPQLPLGKQKPLD</sequence>